<proteinExistence type="predicted"/>
<evidence type="ECO:0000313" key="2">
    <source>
        <dbReference type="Proteomes" id="UP001497382"/>
    </source>
</evidence>
<comment type="caution">
    <text evidence="1">The sequence shown here is derived from an EMBL/GenBank/DDBJ whole genome shotgun (WGS) entry which is preliminary data.</text>
</comment>
<dbReference type="EMBL" id="CAXIEN010000427">
    <property type="protein sequence ID" value="CAL1297505.1"/>
    <property type="molecule type" value="Genomic_DNA"/>
</dbReference>
<organism evidence="1 2">
    <name type="scientific">Larinioides sclopetarius</name>
    <dbReference type="NCBI Taxonomy" id="280406"/>
    <lineage>
        <taxon>Eukaryota</taxon>
        <taxon>Metazoa</taxon>
        <taxon>Ecdysozoa</taxon>
        <taxon>Arthropoda</taxon>
        <taxon>Chelicerata</taxon>
        <taxon>Arachnida</taxon>
        <taxon>Araneae</taxon>
        <taxon>Araneomorphae</taxon>
        <taxon>Entelegynae</taxon>
        <taxon>Araneoidea</taxon>
        <taxon>Araneidae</taxon>
        <taxon>Larinioides</taxon>
    </lineage>
</organism>
<dbReference type="AlphaFoldDB" id="A0AAV2BMM0"/>
<name>A0AAV2BMM0_9ARAC</name>
<accession>A0AAV2BMM0</accession>
<reference evidence="1 2" key="1">
    <citation type="submission" date="2024-04" db="EMBL/GenBank/DDBJ databases">
        <authorList>
            <person name="Rising A."/>
            <person name="Reimegard J."/>
            <person name="Sonavane S."/>
            <person name="Akerstrom W."/>
            <person name="Nylinder S."/>
            <person name="Hedman E."/>
            <person name="Kallberg Y."/>
        </authorList>
    </citation>
    <scope>NUCLEOTIDE SEQUENCE [LARGE SCALE GENOMIC DNA]</scope>
</reference>
<protein>
    <submittedName>
        <fullName evidence="1">Uncharacterized protein</fullName>
    </submittedName>
</protein>
<dbReference type="Proteomes" id="UP001497382">
    <property type="component" value="Unassembled WGS sequence"/>
</dbReference>
<gene>
    <name evidence="1" type="ORF">LARSCL_LOCUS20335</name>
</gene>
<keyword evidence="2" id="KW-1185">Reference proteome</keyword>
<sequence length="38" mass="4644">MGYLLLEFSYSLNPMYLFWQLNSIKETMGTIFKMLYKK</sequence>
<evidence type="ECO:0000313" key="1">
    <source>
        <dbReference type="EMBL" id="CAL1297505.1"/>
    </source>
</evidence>